<dbReference type="Gene3D" id="2.60.40.150">
    <property type="entry name" value="C2 domain"/>
    <property type="match status" value="1"/>
</dbReference>
<keyword evidence="2" id="KW-0812">Transmembrane</keyword>
<evidence type="ECO:0000256" key="1">
    <source>
        <dbReference type="SAM" id="MobiDB-lite"/>
    </source>
</evidence>
<evidence type="ECO:0000259" key="3">
    <source>
        <dbReference type="PROSITE" id="PS50004"/>
    </source>
</evidence>
<dbReference type="SUPFAM" id="SSF49562">
    <property type="entry name" value="C2 domain (Calcium/lipid-binding domain, CaLB)"/>
    <property type="match status" value="1"/>
</dbReference>
<proteinExistence type="predicted"/>
<dbReference type="SMART" id="SM00239">
    <property type="entry name" value="C2"/>
    <property type="match status" value="1"/>
</dbReference>
<dbReference type="GeneTree" id="ENSGT00530000063764"/>
<protein>
    <submittedName>
        <fullName evidence="4">C2 calcium dependent domain containing 2</fullName>
    </submittedName>
</protein>
<dbReference type="AlphaFoldDB" id="A0A8C4ETJ9"/>
<organism evidence="4 5">
    <name type="scientific">Dicentrarchus labrax</name>
    <name type="common">European seabass</name>
    <name type="synonym">Morone labrax</name>
    <dbReference type="NCBI Taxonomy" id="13489"/>
    <lineage>
        <taxon>Eukaryota</taxon>
        <taxon>Metazoa</taxon>
        <taxon>Chordata</taxon>
        <taxon>Craniata</taxon>
        <taxon>Vertebrata</taxon>
        <taxon>Euteleostomi</taxon>
        <taxon>Actinopterygii</taxon>
        <taxon>Neopterygii</taxon>
        <taxon>Teleostei</taxon>
        <taxon>Neoteleostei</taxon>
        <taxon>Acanthomorphata</taxon>
        <taxon>Eupercaria</taxon>
        <taxon>Moronidae</taxon>
        <taxon>Dicentrarchus</taxon>
    </lineage>
</organism>
<dbReference type="CDD" id="cd08678">
    <property type="entry name" value="C2_C21orf25-like"/>
    <property type="match status" value="1"/>
</dbReference>
<dbReference type="InterPro" id="IPR035892">
    <property type="entry name" value="C2_domain_sf"/>
</dbReference>
<dbReference type="PANTHER" id="PTHR21119:SF7">
    <property type="entry name" value="C2 DOMAIN-CONTAINING PROTEIN 2"/>
    <property type="match status" value="1"/>
</dbReference>
<sequence>MSDSESSGSYFGSEDPQWLCMVTLFIASLVTLILYFVQYFQQKCVGNKQRAAEDNAAKEEAASLLGWALSLKSWKSQWRGAWCRALNDESRKRGVSLMTIKPPLYSVVGSLLALYDFRSPRRHKASSFSFLCVPQLDLQMQEANDKVKLSWGVSQLETRDLQVTPTSTQVILRAQIMRCTCCLYKRSHNNVVSPPKPPRAHDWKLLVKNIRVTLNQEEDAAGSTNPLCVLQLDDPPQRFNTSVLKNTTNPAWDQPFIFELNGLSKELNIQLMNDGQPQENSLLGQVSVPFDLVKKHPKGQQTFALMTKDGVTGSLTTDFTYLEPSEVRSWHPPTPASSKKVEMDRTVMPCGTVVTTITAVKSKPGRPLPLGLNIGTLSERRVSEQASMLGATVSKALSSSDTELLMLNGTDPVAEAAIRQLHQSAKQKLKSPVKKSTIIISGIAKTPLSQDDELALMAGYAAAMDASMSEGSSTQDVTMAIASGTSSPPEELEPQEGPSGIGRPPEDWESQTGEELDHTSLSMCVSEASCKKSRGSFLQKSAKLFFRRRHQRKDPGMSQSHNDLVYLESPAAVERASRTATLSRMLNRKSKNKSKANGSTSMGEPHV</sequence>
<dbReference type="Pfam" id="PF00168">
    <property type="entry name" value="C2"/>
    <property type="match status" value="1"/>
</dbReference>
<dbReference type="InterPro" id="IPR039934">
    <property type="entry name" value="C2CD2/C2CD2L"/>
</dbReference>
<keyword evidence="5" id="KW-1185">Reference proteome</keyword>
<evidence type="ECO:0000313" key="5">
    <source>
        <dbReference type="Proteomes" id="UP000694389"/>
    </source>
</evidence>
<feature type="domain" description="C2" evidence="3">
    <location>
        <begin position="186"/>
        <end position="303"/>
    </location>
</feature>
<reference evidence="4" key="1">
    <citation type="submission" date="2025-08" db="UniProtKB">
        <authorList>
            <consortium name="Ensembl"/>
        </authorList>
    </citation>
    <scope>IDENTIFICATION</scope>
</reference>
<feature type="region of interest" description="Disordered" evidence="1">
    <location>
        <begin position="582"/>
        <end position="607"/>
    </location>
</feature>
<keyword evidence="2" id="KW-1133">Transmembrane helix</keyword>
<name>A0A8C4ETJ9_DICLA</name>
<dbReference type="InterPro" id="IPR000008">
    <property type="entry name" value="C2_dom"/>
</dbReference>
<accession>A0A8C4ETJ9</accession>
<evidence type="ECO:0000256" key="2">
    <source>
        <dbReference type="SAM" id="Phobius"/>
    </source>
</evidence>
<keyword evidence="2" id="KW-0472">Membrane</keyword>
<dbReference type="Ensembl" id="ENSDLAT00005023779.2">
    <property type="protein sequence ID" value="ENSDLAP00005022203.1"/>
    <property type="gene ID" value="ENSDLAG00005010226.2"/>
</dbReference>
<feature type="region of interest" description="Disordered" evidence="1">
    <location>
        <begin position="482"/>
        <end position="516"/>
    </location>
</feature>
<feature type="transmembrane region" description="Helical" evidence="2">
    <location>
        <begin position="16"/>
        <end position="40"/>
    </location>
</feature>
<evidence type="ECO:0000313" key="4">
    <source>
        <dbReference type="Ensembl" id="ENSDLAP00005022203.1"/>
    </source>
</evidence>
<feature type="compositionally biased region" description="Polar residues" evidence="1">
    <location>
        <begin position="595"/>
        <end position="607"/>
    </location>
</feature>
<dbReference type="PANTHER" id="PTHR21119">
    <property type="entry name" value="C2 DOMAIN-CONTAINING PROTEIN"/>
    <property type="match status" value="1"/>
</dbReference>
<reference evidence="4" key="2">
    <citation type="submission" date="2025-09" db="UniProtKB">
        <authorList>
            <consortium name="Ensembl"/>
        </authorList>
    </citation>
    <scope>IDENTIFICATION</scope>
</reference>
<dbReference type="Proteomes" id="UP000694389">
    <property type="component" value="Unassembled WGS sequence"/>
</dbReference>
<dbReference type="PROSITE" id="PS50004">
    <property type="entry name" value="C2"/>
    <property type="match status" value="1"/>
</dbReference>